<evidence type="ECO:0000256" key="6">
    <source>
        <dbReference type="ARBA" id="ARBA00023136"/>
    </source>
</evidence>
<dbReference type="EMBL" id="JAFKGL010000015">
    <property type="protein sequence ID" value="MBN9412996.1"/>
    <property type="molecule type" value="Genomic_DNA"/>
</dbReference>
<dbReference type="GO" id="GO:0044038">
    <property type="term" value="P:cell wall macromolecule biosynthetic process"/>
    <property type="evidence" value="ECO:0007669"/>
    <property type="project" value="TreeGrafter"/>
</dbReference>
<dbReference type="AlphaFoldDB" id="A0A8J7Q0B2"/>
<evidence type="ECO:0000256" key="5">
    <source>
        <dbReference type="ARBA" id="ARBA00022989"/>
    </source>
</evidence>
<keyword evidence="6 8" id="KW-0472">Membrane</keyword>
<feature type="transmembrane region" description="Helical" evidence="8">
    <location>
        <begin position="163"/>
        <end position="181"/>
    </location>
</feature>
<feature type="binding site" evidence="7">
    <location>
        <position position="155"/>
    </location>
    <ligand>
        <name>Mg(2+)</name>
        <dbReference type="ChEBI" id="CHEBI:18420"/>
    </ligand>
</feature>
<keyword evidence="2" id="KW-1003">Cell membrane</keyword>
<evidence type="ECO:0000256" key="2">
    <source>
        <dbReference type="ARBA" id="ARBA00022475"/>
    </source>
</evidence>
<feature type="transmembrane region" description="Helical" evidence="8">
    <location>
        <begin position="241"/>
        <end position="259"/>
    </location>
</feature>
<dbReference type="Pfam" id="PF00953">
    <property type="entry name" value="Glycos_transf_4"/>
    <property type="match status" value="1"/>
</dbReference>
<dbReference type="InterPro" id="IPR000715">
    <property type="entry name" value="Glycosyl_transferase_4"/>
</dbReference>
<evidence type="ECO:0000313" key="10">
    <source>
        <dbReference type="Proteomes" id="UP000664414"/>
    </source>
</evidence>
<evidence type="ECO:0000313" key="9">
    <source>
        <dbReference type="EMBL" id="MBN9412996.1"/>
    </source>
</evidence>
<feature type="binding site" evidence="7">
    <location>
        <position position="213"/>
    </location>
    <ligand>
        <name>Mg(2+)</name>
        <dbReference type="ChEBI" id="CHEBI:18420"/>
    </ligand>
</feature>
<comment type="subcellular location">
    <subcellularLocation>
        <location evidence="1">Cell membrane</location>
        <topology evidence="1">Multi-pass membrane protein</topology>
    </subcellularLocation>
</comment>
<evidence type="ECO:0000256" key="1">
    <source>
        <dbReference type="ARBA" id="ARBA00004651"/>
    </source>
</evidence>
<feature type="transmembrane region" description="Helical" evidence="8">
    <location>
        <begin position="137"/>
        <end position="156"/>
    </location>
</feature>
<keyword evidence="5 8" id="KW-1133">Transmembrane helix</keyword>
<dbReference type="CDD" id="cd06854">
    <property type="entry name" value="GT_WbpL_WbcO_like"/>
    <property type="match status" value="1"/>
</dbReference>
<sequence>MIAWPKDILVLVLAFLLSWIVTRAMIFVNIQDIPVERSSHKKITPRAGGVGILTGFLVSVMIQDFSHLPFYEDWILLILLLCSAAIMGLIGFLDDIKGLSPIFRLLIQIGTAWFFVSFLGVFQTIPFPYLGEINLGPFSLLISILWIVGFTNAFNFMDGLNGMAGVTTIIACLFLSILTYINHSDFQIHLILASATFGFLRFNFPNAKIFLGDVGSFFLGFFFAAWSLVAVRPVYGKFSIWVVPLLFFIYIYDVIFTCTRRLIKGKSFFEAHCEHLYQLLSQTGWSHIKVTSLYGLIFITQGVVAFLMIGKPAEDHLLFFIPFLMGAIPFTWWILSRARKAGVPF</sequence>
<feature type="transmembrane region" description="Helical" evidence="8">
    <location>
        <begin position="105"/>
        <end position="125"/>
    </location>
</feature>
<dbReference type="Proteomes" id="UP000664414">
    <property type="component" value="Unassembled WGS sequence"/>
</dbReference>
<reference evidence="9" key="1">
    <citation type="submission" date="2021-02" db="EMBL/GenBank/DDBJ databases">
        <title>Thiocyanate and organic carbon inputs drive convergent selection for specific autotrophic Afipia and Thiobacillus strains within complex microbiomes.</title>
        <authorList>
            <person name="Huddy R.J."/>
            <person name="Sachdeva R."/>
            <person name="Kadzinga F."/>
            <person name="Kantor R.S."/>
            <person name="Harrison S.T.L."/>
            <person name="Banfield J.F."/>
        </authorList>
    </citation>
    <scope>NUCLEOTIDE SEQUENCE</scope>
    <source>
        <strain evidence="9">SCN18_10_11_15_R4_P_38_20</strain>
    </source>
</reference>
<evidence type="ECO:0000256" key="7">
    <source>
        <dbReference type="PIRSR" id="PIRSR600715-1"/>
    </source>
</evidence>
<feature type="transmembrane region" description="Helical" evidence="8">
    <location>
        <begin position="74"/>
        <end position="93"/>
    </location>
</feature>
<protein>
    <submittedName>
        <fullName evidence="9">Glycosyltransferase family 4 protein</fullName>
    </submittedName>
</protein>
<keyword evidence="7" id="KW-0479">Metal-binding</keyword>
<keyword evidence="3" id="KW-0808">Transferase</keyword>
<keyword evidence="4 8" id="KW-0812">Transmembrane</keyword>
<dbReference type="GO" id="GO:0071555">
    <property type="term" value="P:cell wall organization"/>
    <property type="evidence" value="ECO:0007669"/>
    <property type="project" value="TreeGrafter"/>
</dbReference>
<dbReference type="GO" id="GO:0005886">
    <property type="term" value="C:plasma membrane"/>
    <property type="evidence" value="ECO:0007669"/>
    <property type="project" value="UniProtKB-SubCell"/>
</dbReference>
<comment type="caution">
    <text evidence="9">The sequence shown here is derived from an EMBL/GenBank/DDBJ whole genome shotgun (WGS) entry which is preliminary data.</text>
</comment>
<accession>A0A8J7Q0B2</accession>
<evidence type="ECO:0000256" key="3">
    <source>
        <dbReference type="ARBA" id="ARBA00022679"/>
    </source>
</evidence>
<dbReference type="PANTHER" id="PTHR22926">
    <property type="entry name" value="PHOSPHO-N-ACETYLMURAMOYL-PENTAPEPTIDE-TRANSFERASE"/>
    <property type="match status" value="1"/>
</dbReference>
<gene>
    <name evidence="9" type="ORF">J0H12_03615</name>
</gene>
<comment type="cofactor">
    <cofactor evidence="7">
        <name>Mg(2+)</name>
        <dbReference type="ChEBI" id="CHEBI:18420"/>
    </cofactor>
</comment>
<evidence type="ECO:0000256" key="4">
    <source>
        <dbReference type="ARBA" id="ARBA00022692"/>
    </source>
</evidence>
<proteinExistence type="predicted"/>
<feature type="transmembrane region" description="Helical" evidence="8">
    <location>
        <begin position="293"/>
        <end position="310"/>
    </location>
</feature>
<dbReference type="GO" id="GO:0046872">
    <property type="term" value="F:metal ion binding"/>
    <property type="evidence" value="ECO:0007669"/>
    <property type="project" value="UniProtKB-KW"/>
</dbReference>
<feature type="transmembrane region" description="Helical" evidence="8">
    <location>
        <begin position="12"/>
        <end position="31"/>
    </location>
</feature>
<feature type="transmembrane region" description="Helical" evidence="8">
    <location>
        <begin position="216"/>
        <end position="235"/>
    </location>
</feature>
<keyword evidence="7" id="KW-0460">Magnesium</keyword>
<name>A0A8J7Q0B2_9PROT</name>
<feature type="transmembrane region" description="Helical" evidence="8">
    <location>
        <begin position="43"/>
        <end position="62"/>
    </location>
</feature>
<evidence type="ECO:0000256" key="8">
    <source>
        <dbReference type="SAM" id="Phobius"/>
    </source>
</evidence>
<feature type="transmembrane region" description="Helical" evidence="8">
    <location>
        <begin position="316"/>
        <end position="335"/>
    </location>
</feature>
<dbReference type="PANTHER" id="PTHR22926:SF3">
    <property type="entry name" value="UNDECAPRENYL-PHOSPHATE ALPHA-N-ACETYLGLUCOSAMINYL 1-PHOSPHATE TRANSFERASE"/>
    <property type="match status" value="1"/>
</dbReference>
<organism evidence="9 10">
    <name type="scientific">Candidatus Paracaedimonas acanthamoebae</name>
    <dbReference type="NCBI Taxonomy" id="244581"/>
    <lineage>
        <taxon>Bacteria</taxon>
        <taxon>Pseudomonadati</taxon>
        <taxon>Pseudomonadota</taxon>
        <taxon>Alphaproteobacteria</taxon>
        <taxon>Holosporales</taxon>
        <taxon>Caedimonadaceae</taxon>
        <taxon>Candidatus Paracaedimonas</taxon>
    </lineage>
</organism>
<dbReference type="GO" id="GO:0009103">
    <property type="term" value="P:lipopolysaccharide biosynthetic process"/>
    <property type="evidence" value="ECO:0007669"/>
    <property type="project" value="TreeGrafter"/>
</dbReference>
<dbReference type="GO" id="GO:0016780">
    <property type="term" value="F:phosphotransferase activity, for other substituted phosphate groups"/>
    <property type="evidence" value="ECO:0007669"/>
    <property type="project" value="InterPro"/>
</dbReference>